<dbReference type="Pfam" id="PF18101">
    <property type="entry name" value="Pan3_CK"/>
    <property type="match status" value="1"/>
</dbReference>
<keyword evidence="5" id="KW-0067">ATP-binding</keyword>
<keyword evidence="3" id="KW-0507">mRNA processing</keyword>
<dbReference type="EMBL" id="OU015566">
    <property type="protein sequence ID" value="CAG5106381.1"/>
    <property type="molecule type" value="Genomic_DNA"/>
</dbReference>
<evidence type="ECO:0000313" key="9">
    <source>
        <dbReference type="EMBL" id="CAG5106381.1"/>
    </source>
</evidence>
<dbReference type="SMART" id="SM00220">
    <property type="entry name" value="S_TKc"/>
    <property type="match status" value="1"/>
</dbReference>
<evidence type="ECO:0000256" key="4">
    <source>
        <dbReference type="ARBA" id="ARBA00022741"/>
    </source>
</evidence>
<reference evidence="9 10" key="1">
    <citation type="submission" date="2021-04" db="EMBL/GenBank/DDBJ databases">
        <authorList>
            <person name="Bliznina A."/>
        </authorList>
    </citation>
    <scope>NUCLEOTIDE SEQUENCE [LARGE SCALE GENOMIC DNA]</scope>
</reference>
<dbReference type="PANTHER" id="PTHR12272">
    <property type="entry name" value="DEADENYLATION COMPLEX SUBUNIT PAN3"/>
    <property type="match status" value="1"/>
</dbReference>
<gene>
    <name evidence="9" type="ORF">OKIOD_LOCUS11581</name>
</gene>
<dbReference type="PANTHER" id="PTHR12272:SF11">
    <property type="entry name" value="PAN2-PAN3 DEADENYLATION COMPLEX SUBUNIT PAN3"/>
    <property type="match status" value="1"/>
</dbReference>
<keyword evidence="6" id="KW-0175">Coiled coil</keyword>
<dbReference type="Gene3D" id="1.10.287.3700">
    <property type="match status" value="1"/>
</dbReference>
<dbReference type="Gene3D" id="1.20.5.5160">
    <property type="match status" value="1"/>
</dbReference>
<feature type="region of interest" description="Disordered" evidence="7">
    <location>
        <begin position="52"/>
        <end position="71"/>
    </location>
</feature>
<dbReference type="Gene3D" id="1.10.510.10">
    <property type="entry name" value="Transferase(Phosphotransferase) domain 1"/>
    <property type="match status" value="1"/>
</dbReference>
<keyword evidence="10" id="KW-1185">Reference proteome</keyword>
<evidence type="ECO:0000256" key="5">
    <source>
        <dbReference type="ARBA" id="ARBA00022840"/>
    </source>
</evidence>
<evidence type="ECO:0000256" key="3">
    <source>
        <dbReference type="ARBA" id="ARBA00022664"/>
    </source>
</evidence>
<name>A0ABN7SXP2_OIKDI</name>
<comment type="subcellular location">
    <subcellularLocation>
        <location evidence="1">Cytoplasm</location>
    </subcellularLocation>
</comment>
<protein>
    <submittedName>
        <fullName evidence="9">Oidioi.mRNA.OKI2018_I69.chr1.g2816.t1.cds</fullName>
    </submittedName>
</protein>
<evidence type="ECO:0000256" key="1">
    <source>
        <dbReference type="ARBA" id="ARBA00004496"/>
    </source>
</evidence>
<dbReference type="SUPFAM" id="SSF56112">
    <property type="entry name" value="Protein kinase-like (PK-like)"/>
    <property type="match status" value="1"/>
</dbReference>
<feature type="domain" description="Protein kinase" evidence="8">
    <location>
        <begin position="164"/>
        <end position="426"/>
    </location>
</feature>
<evidence type="ECO:0000256" key="7">
    <source>
        <dbReference type="SAM" id="MobiDB-lite"/>
    </source>
</evidence>
<dbReference type="PROSITE" id="PS50011">
    <property type="entry name" value="PROTEIN_KINASE_DOM"/>
    <property type="match status" value="1"/>
</dbReference>
<evidence type="ECO:0000256" key="6">
    <source>
        <dbReference type="ARBA" id="ARBA00023054"/>
    </source>
</evidence>
<accession>A0ABN7SXP2</accession>
<evidence type="ECO:0000259" key="8">
    <source>
        <dbReference type="PROSITE" id="PS50011"/>
    </source>
</evidence>
<keyword evidence="2" id="KW-0963">Cytoplasm</keyword>
<dbReference type="InterPro" id="IPR030844">
    <property type="entry name" value="PAN3"/>
</dbReference>
<proteinExistence type="predicted"/>
<sequence length="557" mass="62890">MHNGHLNVNGVWLPTSVNGNVNVNGSDQTVTFAQQIRNVNGAGTPNPLVQQAQQLTGSPSSSRDSPYGGTQVSEQNLYGTTYFIPDAAKQQTIMYPPFMAYPGFNADTSLAFLERTVHQKTNARTSFFMGDEYRQYLLSRHIESRTSVQDHSVDGVLTKAFPDITPTNSASKESYHSLYPLEQLLESKSQTLLAQTSTFRATRVEDGLNYCLKRIHGCRNYSQDGFKNLTRWQSIRHANIVTFHTAFTIKAFGDSSIMFVYDYHPTAETLMQRHFMPSANPWKQKRQPVTEPVVWNYIVQLTSALRTIHAKNLAYRQMFPTNIIVTGKARLRLNYSAVLDMMSGSKEELQRHKQDDLFHLGRLLLALCCNSTQPFQGDPQVMNQCAELVRKSFSADLFKLISYLLKPSATGKSVDALMPMIGARFYTQFDSSLLWGDMIEGELEKELENGRLFRLISKMGMVQCQPPAGAALGQEQSWSESGERRLVRLFRNYLFRQRTDQGNPFLSLSHVISSLNKLDVGSDEKIILNSNDDRTVILATYNDIKSAINKCFMDLCA</sequence>
<evidence type="ECO:0000256" key="2">
    <source>
        <dbReference type="ARBA" id="ARBA00022490"/>
    </source>
</evidence>
<dbReference type="InterPro" id="IPR041332">
    <property type="entry name" value="Pan3_CK"/>
</dbReference>
<keyword evidence="4" id="KW-0547">Nucleotide-binding</keyword>
<dbReference type="Proteomes" id="UP001158576">
    <property type="component" value="Chromosome 1"/>
</dbReference>
<organism evidence="9 10">
    <name type="scientific">Oikopleura dioica</name>
    <name type="common">Tunicate</name>
    <dbReference type="NCBI Taxonomy" id="34765"/>
    <lineage>
        <taxon>Eukaryota</taxon>
        <taxon>Metazoa</taxon>
        <taxon>Chordata</taxon>
        <taxon>Tunicata</taxon>
        <taxon>Appendicularia</taxon>
        <taxon>Copelata</taxon>
        <taxon>Oikopleuridae</taxon>
        <taxon>Oikopleura</taxon>
    </lineage>
</organism>
<dbReference type="InterPro" id="IPR000719">
    <property type="entry name" value="Prot_kinase_dom"/>
</dbReference>
<dbReference type="InterPro" id="IPR011009">
    <property type="entry name" value="Kinase-like_dom_sf"/>
</dbReference>
<evidence type="ECO:0000313" key="10">
    <source>
        <dbReference type="Proteomes" id="UP001158576"/>
    </source>
</evidence>